<dbReference type="InterPro" id="IPR036291">
    <property type="entry name" value="NAD(P)-bd_dom_sf"/>
</dbReference>
<dbReference type="Gene3D" id="3.40.50.720">
    <property type="entry name" value="NAD(P)-binding Rossmann-like Domain"/>
    <property type="match status" value="2"/>
</dbReference>
<dbReference type="InterPro" id="IPR051450">
    <property type="entry name" value="Gfo/Idh/MocA_Oxidoreductases"/>
</dbReference>
<evidence type="ECO:0000259" key="2">
    <source>
        <dbReference type="Pfam" id="PF01408"/>
    </source>
</evidence>
<dbReference type="InterPro" id="IPR000683">
    <property type="entry name" value="Gfo/Idh/MocA-like_OxRdtase_N"/>
</dbReference>
<dbReference type="InterPro" id="IPR001509">
    <property type="entry name" value="Epimerase_deHydtase"/>
</dbReference>
<dbReference type="Proteomes" id="UP000584374">
    <property type="component" value="Unassembled WGS sequence"/>
</dbReference>
<organism evidence="4 5">
    <name type="scientific">Saccharopolyspora phatthalungensis</name>
    <dbReference type="NCBI Taxonomy" id="664693"/>
    <lineage>
        <taxon>Bacteria</taxon>
        <taxon>Bacillati</taxon>
        <taxon>Actinomycetota</taxon>
        <taxon>Actinomycetes</taxon>
        <taxon>Pseudonocardiales</taxon>
        <taxon>Pseudonocardiaceae</taxon>
        <taxon>Saccharopolyspora</taxon>
    </lineage>
</organism>
<dbReference type="RefSeq" id="WP_184731972.1">
    <property type="nucleotide sequence ID" value="NZ_JACHIW010000002.1"/>
</dbReference>
<dbReference type="SUPFAM" id="SSF51735">
    <property type="entry name" value="NAD(P)-binding Rossmann-fold domains"/>
    <property type="match status" value="2"/>
</dbReference>
<dbReference type="Pfam" id="PF01408">
    <property type="entry name" value="GFO_IDH_MocA"/>
    <property type="match status" value="1"/>
</dbReference>
<evidence type="ECO:0000259" key="3">
    <source>
        <dbReference type="Pfam" id="PF22725"/>
    </source>
</evidence>
<dbReference type="EMBL" id="JACHIW010000002">
    <property type="protein sequence ID" value="MBB5159535.1"/>
    <property type="molecule type" value="Genomic_DNA"/>
</dbReference>
<keyword evidence="5" id="KW-1185">Reference proteome</keyword>
<reference evidence="4 5" key="1">
    <citation type="submission" date="2020-08" db="EMBL/GenBank/DDBJ databases">
        <title>Sequencing the genomes of 1000 actinobacteria strains.</title>
        <authorList>
            <person name="Klenk H.-P."/>
        </authorList>
    </citation>
    <scope>NUCLEOTIDE SEQUENCE [LARGE SCALE GENOMIC DNA]</scope>
    <source>
        <strain evidence="4 5">DSM 45584</strain>
    </source>
</reference>
<proteinExistence type="predicted"/>
<sequence length="666" mass="71230">MTGDRLAIIGCGAVTRLCHLLALVTPGPFRLTTLVDRAAEHARTTADLYSQLLATHGVQDRPAVRTASDVQDVLDEFDAAIVATPPDSHVDIAAALVRAGKHVLVEKPVACSSAELARLHVAMDNSSAIAVPAHVRRLYPASSWVADVLASGRLGPVRNVRWDEGSPFSWPLSSTFTFGPVSAGGGLLNDLGPHILDLLGYWLGGPAEVISTAHNGIGSTGTELELRTSYAGVDALINLSRLRELSNTVVIEGERRTLRVDTNRAARYVEYEPDGSVLDEGDVPADPPSLRDRAGLFHEQLLEFRRAITGAPSRLPQLADIGSTIRLIEECHSLAADPLPRPWRSGRTVNRIPRPARVAVTGATGFIGSNVVEELLDQDAETAVTAIGHSRPSFARLAHLDPSRVGHRPLDIRDTAALRAAFDGSEVVVHAAYGKSGNEDERWSTTVDGMAAVVEAAKAAGVRRLIHISSMAVYDTGETAEIDEDSPRLAYRPDDRSYAQQKLAAERIAFDDGGASLEVSCLQPGVVYGPWGPKWTVDALNALRADNESLPSGSGGGICNAVYVLDVAAAVAFLATADGVDGECFLLSGPQPVSWGTFYDHYRAMLGLRNHGIADHVKWPDRLRRFYAGQTTIRTKRLSKAGFGSTTDLPAGMSQVASWATWAGLV</sequence>
<evidence type="ECO:0000259" key="1">
    <source>
        <dbReference type="Pfam" id="PF01370"/>
    </source>
</evidence>
<dbReference type="Gene3D" id="3.30.360.10">
    <property type="entry name" value="Dihydrodipicolinate Reductase, domain 2"/>
    <property type="match status" value="1"/>
</dbReference>
<feature type="domain" description="GFO/IDH/MocA-like oxidoreductase" evidence="3">
    <location>
        <begin position="145"/>
        <end position="245"/>
    </location>
</feature>
<dbReference type="PANTHER" id="PTHR43377">
    <property type="entry name" value="BILIVERDIN REDUCTASE A"/>
    <property type="match status" value="1"/>
</dbReference>
<evidence type="ECO:0000313" key="4">
    <source>
        <dbReference type="EMBL" id="MBB5159535.1"/>
    </source>
</evidence>
<name>A0A840QK23_9PSEU</name>
<protein>
    <submittedName>
        <fullName evidence="4">Putative dehydrogenase/nucleoside-diphosphate-sugar epimerase</fullName>
    </submittedName>
</protein>
<dbReference type="SUPFAM" id="SSF55347">
    <property type="entry name" value="Glyceraldehyde-3-phosphate dehydrogenase-like, C-terminal domain"/>
    <property type="match status" value="1"/>
</dbReference>
<dbReference type="GO" id="GO:0000166">
    <property type="term" value="F:nucleotide binding"/>
    <property type="evidence" value="ECO:0007669"/>
    <property type="project" value="InterPro"/>
</dbReference>
<dbReference type="Pfam" id="PF22725">
    <property type="entry name" value="GFO_IDH_MocA_C3"/>
    <property type="match status" value="1"/>
</dbReference>
<gene>
    <name evidence="4" type="ORF">BJ970_007134</name>
</gene>
<dbReference type="Pfam" id="PF01370">
    <property type="entry name" value="Epimerase"/>
    <property type="match status" value="1"/>
</dbReference>
<dbReference type="InterPro" id="IPR055170">
    <property type="entry name" value="GFO_IDH_MocA-like_dom"/>
</dbReference>
<evidence type="ECO:0000313" key="5">
    <source>
        <dbReference type="Proteomes" id="UP000584374"/>
    </source>
</evidence>
<feature type="domain" description="Gfo/Idh/MocA-like oxidoreductase N-terminal" evidence="2">
    <location>
        <begin position="5"/>
        <end position="129"/>
    </location>
</feature>
<dbReference type="AlphaFoldDB" id="A0A840QK23"/>
<accession>A0A840QK23</accession>
<dbReference type="PANTHER" id="PTHR43377:SF1">
    <property type="entry name" value="BILIVERDIN REDUCTASE A"/>
    <property type="match status" value="1"/>
</dbReference>
<comment type="caution">
    <text evidence="4">The sequence shown here is derived from an EMBL/GenBank/DDBJ whole genome shotgun (WGS) entry which is preliminary data.</text>
</comment>
<feature type="domain" description="NAD-dependent epimerase/dehydratase" evidence="1">
    <location>
        <begin position="358"/>
        <end position="580"/>
    </location>
</feature>